<evidence type="ECO:0000313" key="7">
    <source>
        <dbReference type="Proteomes" id="UP000751190"/>
    </source>
</evidence>
<keyword evidence="4 5" id="KW-0472">Membrane</keyword>
<dbReference type="AlphaFoldDB" id="A0A8J5XXB6"/>
<comment type="caution">
    <text evidence="6">The sequence shown here is derived from an EMBL/GenBank/DDBJ whole genome shotgun (WGS) entry which is preliminary data.</text>
</comment>
<dbReference type="GO" id="GO:0016020">
    <property type="term" value="C:membrane"/>
    <property type="evidence" value="ECO:0007669"/>
    <property type="project" value="UniProtKB-SubCell"/>
</dbReference>
<gene>
    <name evidence="6" type="ORF">KFE25_007086</name>
</gene>
<evidence type="ECO:0000256" key="4">
    <source>
        <dbReference type="ARBA" id="ARBA00023136"/>
    </source>
</evidence>
<evidence type="ECO:0000256" key="3">
    <source>
        <dbReference type="ARBA" id="ARBA00022989"/>
    </source>
</evidence>
<evidence type="ECO:0000256" key="2">
    <source>
        <dbReference type="ARBA" id="ARBA00022692"/>
    </source>
</evidence>
<protein>
    <submittedName>
        <fullName evidence="6">Uncharacterized protein</fullName>
    </submittedName>
</protein>
<name>A0A8J5XXB6_DIALT</name>
<reference evidence="6" key="1">
    <citation type="submission" date="2021-05" db="EMBL/GenBank/DDBJ databases">
        <title>The genome of the haptophyte Pavlova lutheri (Diacronema luteri, Pavlovales) - a model for lipid biosynthesis in eukaryotic algae.</title>
        <authorList>
            <person name="Hulatt C.J."/>
            <person name="Posewitz M.C."/>
        </authorList>
    </citation>
    <scope>NUCLEOTIDE SEQUENCE</scope>
    <source>
        <strain evidence="6">NIVA-4/92</strain>
    </source>
</reference>
<feature type="transmembrane region" description="Helical" evidence="5">
    <location>
        <begin position="61"/>
        <end position="79"/>
    </location>
</feature>
<organism evidence="6 7">
    <name type="scientific">Diacronema lutheri</name>
    <name type="common">Unicellular marine alga</name>
    <name type="synonym">Monochrysis lutheri</name>
    <dbReference type="NCBI Taxonomy" id="2081491"/>
    <lineage>
        <taxon>Eukaryota</taxon>
        <taxon>Haptista</taxon>
        <taxon>Haptophyta</taxon>
        <taxon>Pavlovophyceae</taxon>
        <taxon>Pavlovales</taxon>
        <taxon>Pavlovaceae</taxon>
        <taxon>Diacronema</taxon>
    </lineage>
</organism>
<dbReference type="InterPro" id="IPR056552">
    <property type="entry name" value="Ribonucl_Kappa"/>
</dbReference>
<feature type="transmembrane region" description="Helical" evidence="5">
    <location>
        <begin position="7"/>
        <end position="29"/>
    </location>
</feature>
<dbReference type="Pfam" id="PF23489">
    <property type="entry name" value="V-ATPase_su_f"/>
    <property type="match status" value="1"/>
</dbReference>
<evidence type="ECO:0000256" key="1">
    <source>
        <dbReference type="ARBA" id="ARBA00004370"/>
    </source>
</evidence>
<dbReference type="OMA" id="LEECCAY"/>
<dbReference type="Proteomes" id="UP000751190">
    <property type="component" value="Unassembled WGS sequence"/>
</dbReference>
<dbReference type="EMBL" id="JAGTXO010000005">
    <property type="protein sequence ID" value="KAG8468034.1"/>
    <property type="molecule type" value="Genomic_DNA"/>
</dbReference>
<proteinExistence type="predicted"/>
<evidence type="ECO:0000313" key="6">
    <source>
        <dbReference type="EMBL" id="KAG8468034.1"/>
    </source>
</evidence>
<sequence length="95" mass="10054">MDMSTCCAYFCTGVSFFGIITLAAISAVLSGGGAHYVSEEFAARHGEEAPLSAQDALKSCFGAMGIYAVFLVFCGFRVYSMNAKGASKQQLIDDE</sequence>
<dbReference type="OrthoDB" id="67317at2759"/>
<evidence type="ECO:0000256" key="5">
    <source>
        <dbReference type="SAM" id="Phobius"/>
    </source>
</evidence>
<keyword evidence="3 5" id="KW-1133">Transmembrane helix</keyword>
<keyword evidence="2 5" id="KW-0812">Transmembrane</keyword>
<accession>A0A8J5XXB6</accession>
<comment type="subcellular location">
    <subcellularLocation>
        <location evidence="1">Membrane</location>
    </subcellularLocation>
</comment>
<keyword evidence="7" id="KW-1185">Reference proteome</keyword>